<feature type="non-terminal residue" evidence="1">
    <location>
        <position position="76"/>
    </location>
</feature>
<protein>
    <submittedName>
        <fullName evidence="1">Lanthionine synthetase</fullName>
    </submittedName>
</protein>
<organism evidence="1 2">
    <name type="scientific">Streptococcus pneumoniae</name>
    <dbReference type="NCBI Taxonomy" id="1313"/>
    <lineage>
        <taxon>Bacteria</taxon>
        <taxon>Bacillati</taxon>
        <taxon>Bacillota</taxon>
        <taxon>Bacilli</taxon>
        <taxon>Lactobacillales</taxon>
        <taxon>Streptococcaceae</taxon>
        <taxon>Streptococcus</taxon>
    </lineage>
</organism>
<evidence type="ECO:0000313" key="1">
    <source>
        <dbReference type="EMBL" id="MTW25987.1"/>
    </source>
</evidence>
<proteinExistence type="predicted"/>
<dbReference type="Proteomes" id="UP000490982">
    <property type="component" value="Unassembled WGS sequence"/>
</dbReference>
<reference evidence="1 2" key="1">
    <citation type="submission" date="2019-11" db="EMBL/GenBank/DDBJ databases">
        <title>Growth characteristics of pneumococcus vary with the chemical composition of the capsule and with environmental conditions.</title>
        <authorList>
            <person name="Tothpal A."/>
            <person name="Desobry K."/>
            <person name="Joshi S."/>
            <person name="Wyllie A.L."/>
            <person name="Weinberger D.M."/>
        </authorList>
    </citation>
    <scope>NUCLEOTIDE SEQUENCE [LARGE SCALE GENOMIC DNA]</scope>
    <source>
        <strain evidence="2">pnumococcus23A</strain>
    </source>
</reference>
<name>A0A6G2DXI9_STREE</name>
<accession>A0A6G2DXI9</accession>
<dbReference type="AlphaFoldDB" id="A0A6G2DXI9"/>
<dbReference type="SUPFAM" id="SSF158745">
    <property type="entry name" value="LanC-like"/>
    <property type="match status" value="1"/>
</dbReference>
<comment type="caution">
    <text evidence="1">The sequence shown here is derived from an EMBL/GenBank/DDBJ whole genome shotgun (WGS) entry which is preliminary data.</text>
</comment>
<gene>
    <name evidence="1" type="ORF">GM537_14530</name>
</gene>
<evidence type="ECO:0000313" key="2">
    <source>
        <dbReference type="Proteomes" id="UP000490982"/>
    </source>
</evidence>
<sequence>FGGVLFFMNKYYVEEDENTVKEWLTKLENYEAANFLHGYSLLFGKAGFLFGILDRYEKTKERYLIDISKRLVDHLM</sequence>
<dbReference type="EMBL" id="WNHS01001024">
    <property type="protein sequence ID" value="MTW25987.1"/>
    <property type="molecule type" value="Genomic_DNA"/>
</dbReference>
<feature type="non-terminal residue" evidence="1">
    <location>
        <position position="1"/>
    </location>
</feature>